<dbReference type="Proteomes" id="UP000268094">
    <property type="component" value="Unassembled WGS sequence"/>
</dbReference>
<dbReference type="InterPro" id="IPR013324">
    <property type="entry name" value="RNA_pol_sigma_r3/r4-like"/>
</dbReference>
<accession>A0A3A8JC95</accession>
<evidence type="ECO:0000313" key="2">
    <source>
        <dbReference type="Proteomes" id="UP000268094"/>
    </source>
</evidence>
<evidence type="ECO:0008006" key="3">
    <source>
        <dbReference type="Google" id="ProtNLM"/>
    </source>
</evidence>
<dbReference type="SUPFAM" id="SSF88659">
    <property type="entry name" value="Sigma3 and sigma4 domains of RNA polymerase sigma factors"/>
    <property type="match status" value="1"/>
</dbReference>
<proteinExistence type="predicted"/>
<organism evidence="1 2">
    <name type="scientific">Corallococcus terminator</name>
    <dbReference type="NCBI Taxonomy" id="2316733"/>
    <lineage>
        <taxon>Bacteria</taxon>
        <taxon>Pseudomonadati</taxon>
        <taxon>Myxococcota</taxon>
        <taxon>Myxococcia</taxon>
        <taxon>Myxococcales</taxon>
        <taxon>Cystobacterineae</taxon>
        <taxon>Myxococcaceae</taxon>
        <taxon>Corallococcus</taxon>
    </lineage>
</organism>
<dbReference type="InterPro" id="IPR011745">
    <property type="entry name" value="RNA_pol_sigma70_MYXXA"/>
</dbReference>
<protein>
    <recommendedName>
        <fullName evidence="3">Sigma-70 family RNA polymerase sigma factor</fullName>
    </recommendedName>
</protein>
<dbReference type="Gene3D" id="1.10.10.10">
    <property type="entry name" value="Winged helix-like DNA-binding domain superfamily/Winged helix DNA-binding domain"/>
    <property type="match status" value="1"/>
</dbReference>
<sequence length="294" mass="33135">MLPTPAPNLVAVFTQHLPAGLTATGLDDARLEARLEARVSEAAKAWPRLEVPVEGFVAFLAARLLPGVPLEQGLDALHVGDLLLAFACSRMEPRALEHFDTEILAKAARAAERMDPSAAFREELAQQLRQKLFVGDAPRILDYSGRGPLVGWVRAAVIRDALNLRGSPRQEEGDEALLNLPSDRADPELDYLRRRHQREFAECFRAALEALEPQEKMLLRLHFADGVGVEQLSRHYQVHRATLSRRLGAAREAMVKHTLRLLKERYKLSPEELQSLIRLMRSNLELRISQLFQR</sequence>
<dbReference type="OrthoDB" id="5381466at2"/>
<comment type="caution">
    <text evidence="1">The sequence shown here is derived from an EMBL/GenBank/DDBJ whole genome shotgun (WGS) entry which is preliminary data.</text>
</comment>
<dbReference type="RefSeq" id="WP_120539077.1">
    <property type="nucleotide sequence ID" value="NZ_RAVZ01000010.1"/>
</dbReference>
<keyword evidence="2" id="KW-1185">Reference proteome</keyword>
<name>A0A3A8JC95_9BACT</name>
<dbReference type="AlphaFoldDB" id="A0A3A8JC95"/>
<dbReference type="EMBL" id="RAVZ01000010">
    <property type="protein sequence ID" value="RKG93342.1"/>
    <property type="molecule type" value="Genomic_DNA"/>
</dbReference>
<gene>
    <name evidence="1" type="ORF">D7V88_03100</name>
</gene>
<reference evidence="2" key="1">
    <citation type="submission" date="2018-09" db="EMBL/GenBank/DDBJ databases">
        <authorList>
            <person name="Livingstone P.G."/>
            <person name="Whitworth D.E."/>
        </authorList>
    </citation>
    <scope>NUCLEOTIDE SEQUENCE [LARGE SCALE GENOMIC DNA]</scope>
    <source>
        <strain evidence="2">CA054A</strain>
    </source>
</reference>
<dbReference type="InterPro" id="IPR036388">
    <property type="entry name" value="WH-like_DNA-bd_sf"/>
</dbReference>
<evidence type="ECO:0000313" key="1">
    <source>
        <dbReference type="EMBL" id="RKG93342.1"/>
    </source>
</evidence>
<dbReference type="NCBIfam" id="TIGR03001">
    <property type="entry name" value="Sig-70_gmx1"/>
    <property type="match status" value="1"/>
</dbReference>